<sequence length="258" mass="28763">MMPYPVGLLKNRSVVKHGEWAVIAPEGRVINCMPGFADCKLTILATPKMGASFIQFIGTVGAEGKTTLKYGSKAHEESFIYILDGEGELKITVGGESKVYGQGGYAYATAGTGIEFENANGKECRILLYKQRYVPHPDGRAPFNVFGNTNDIDWVDYDGMSNVHLKDLLPVNEAFDMNMHILSFDPDGCHPFVETHVQEHGAYLYEGEGLYMMGEDWIHVKAEDFMWFGPFTKQAVYATGRGPLTYIYSKDCNRDVEI</sequence>
<protein>
    <submittedName>
        <fullName evidence="1">Cupin domain-containing protein</fullName>
    </submittedName>
</protein>
<dbReference type="CDD" id="cd02212">
    <property type="entry name" value="cupin_UGlyAH_C"/>
    <property type="match status" value="1"/>
</dbReference>
<dbReference type="Proteomes" id="UP000467214">
    <property type="component" value="Unassembled WGS sequence"/>
</dbReference>
<dbReference type="EMBL" id="WSSB01000004">
    <property type="protein sequence ID" value="MXR36495.1"/>
    <property type="molecule type" value="Genomic_DNA"/>
</dbReference>
<accession>A0A845BJL5</accession>
<dbReference type="GO" id="GO:0071522">
    <property type="term" value="F:ureidoglycine aminohydrolase activity"/>
    <property type="evidence" value="ECO:0007669"/>
    <property type="project" value="InterPro"/>
</dbReference>
<gene>
    <name evidence="1" type="ORF">GQF02_05840</name>
</gene>
<dbReference type="InterPro" id="IPR017627">
    <property type="entry name" value="UGHY"/>
</dbReference>
<dbReference type="InterPro" id="IPR044697">
    <property type="entry name" value="UGlyAH_cupin_C"/>
</dbReference>
<evidence type="ECO:0000313" key="1">
    <source>
        <dbReference type="EMBL" id="MXR36495.1"/>
    </source>
</evidence>
<name>A0A845BJL5_9NEIS</name>
<dbReference type="Gene3D" id="2.60.120.10">
    <property type="entry name" value="Jelly Rolls"/>
    <property type="match status" value="2"/>
</dbReference>
<dbReference type="SUPFAM" id="SSF51182">
    <property type="entry name" value="RmlC-like cupins"/>
    <property type="match status" value="1"/>
</dbReference>
<keyword evidence="2" id="KW-1185">Reference proteome</keyword>
<dbReference type="InterPro" id="IPR011051">
    <property type="entry name" value="RmlC_Cupin_sf"/>
</dbReference>
<reference evidence="1 2" key="1">
    <citation type="submission" date="2019-12" db="EMBL/GenBank/DDBJ databases">
        <title>Neisseriaceae gen. nov. sp. Genome sequencing and assembly.</title>
        <authorList>
            <person name="Liu Z."/>
            <person name="Li A."/>
        </authorList>
    </citation>
    <scope>NUCLEOTIDE SEQUENCE [LARGE SCALE GENOMIC DNA]</scope>
    <source>
        <strain evidence="1 2">B2N2-7</strain>
    </source>
</reference>
<dbReference type="PANTHER" id="PTHR34571:SF1">
    <property type="entry name" value="(S)-UREIDOGLYCINE AMINOHYDROLASE"/>
    <property type="match status" value="1"/>
</dbReference>
<dbReference type="NCBIfam" id="TIGR03214">
    <property type="entry name" value="ura-cupin"/>
    <property type="match status" value="1"/>
</dbReference>
<dbReference type="AlphaFoldDB" id="A0A845BJL5"/>
<dbReference type="PANTHER" id="PTHR34571">
    <property type="entry name" value="(S)-UREIDOGLYCINE AMINOHYDROLASE"/>
    <property type="match status" value="1"/>
</dbReference>
<evidence type="ECO:0000313" key="2">
    <source>
        <dbReference type="Proteomes" id="UP000467214"/>
    </source>
</evidence>
<comment type="caution">
    <text evidence="1">The sequence shown here is derived from an EMBL/GenBank/DDBJ whole genome shotgun (WGS) entry which is preliminary data.</text>
</comment>
<dbReference type="InterPro" id="IPR014710">
    <property type="entry name" value="RmlC-like_jellyroll"/>
</dbReference>
<proteinExistence type="predicted"/>
<organism evidence="1 2">
    <name type="scientific">Craterilacuibacter sinensis</name>
    <dbReference type="NCBI Taxonomy" id="2686017"/>
    <lineage>
        <taxon>Bacteria</taxon>
        <taxon>Pseudomonadati</taxon>
        <taxon>Pseudomonadota</taxon>
        <taxon>Betaproteobacteria</taxon>
        <taxon>Neisseriales</taxon>
        <taxon>Neisseriaceae</taxon>
        <taxon>Craterilacuibacter</taxon>
    </lineage>
</organism>
<dbReference type="InterPro" id="IPR044704">
    <property type="entry name" value="UGlyAH_cupin_N"/>
</dbReference>
<dbReference type="CDD" id="cd02211">
    <property type="entry name" value="cupin_UGlyAH_N"/>
    <property type="match status" value="1"/>
</dbReference>